<name>A0A9P8CBE6_9HELO</name>
<comment type="similarity">
    <text evidence="1">Belongs to the short-chain dehydrogenases/reductases (SDR) family.</text>
</comment>
<dbReference type="InterPro" id="IPR036291">
    <property type="entry name" value="NAD(P)-bd_dom_sf"/>
</dbReference>
<evidence type="ECO:0000313" key="4">
    <source>
        <dbReference type="EMBL" id="KAG9239116.1"/>
    </source>
</evidence>
<sequence>MPIFKSGNTAVITGGASGIGLALATKCAGYGMNVVICDNNSSNLKAAVELVEGKGGKGKIEGVEMDVSEGLEFEKVKKVVANSGGKIHLLALNAGAAIPSPNPSNPWTSPNVFQKTLAINTLGVTNGLCALLPFILPHSTTSHPTSIIITGSKQGITNPPGNPAYNASKAAVKSLAESLSHDLSSRSPTTAVHFLVPGWTFTGLSGNPPFATEGQEGQPKPKPKGAWWPEQVVEYLEAHMAEGRFYVICPDNDVSERMDGRRMLWDRLDLVEGRPPLTRWREDYAGEVAEWMGRSAS</sequence>
<keyword evidence="3" id="KW-0560">Oxidoreductase</keyword>
<dbReference type="Proteomes" id="UP000824998">
    <property type="component" value="Unassembled WGS sequence"/>
</dbReference>
<dbReference type="GO" id="GO:0050664">
    <property type="term" value="F:oxidoreductase activity, acting on NAD(P)H, oxygen as acceptor"/>
    <property type="evidence" value="ECO:0007669"/>
    <property type="project" value="TreeGrafter"/>
</dbReference>
<keyword evidence="2" id="KW-0521">NADP</keyword>
<dbReference type="CDD" id="cd05233">
    <property type="entry name" value="SDR_c"/>
    <property type="match status" value="1"/>
</dbReference>
<dbReference type="SUPFAM" id="SSF51735">
    <property type="entry name" value="NAD(P)-binding Rossmann-fold domains"/>
    <property type="match status" value="1"/>
</dbReference>
<gene>
    <name evidence="4" type="ORF">BJ875DRAFT_448962</name>
</gene>
<dbReference type="Gene3D" id="3.40.50.720">
    <property type="entry name" value="NAD(P)-binding Rossmann-like Domain"/>
    <property type="match status" value="1"/>
</dbReference>
<dbReference type="Pfam" id="PF00106">
    <property type="entry name" value="adh_short"/>
    <property type="match status" value="1"/>
</dbReference>
<evidence type="ECO:0000313" key="5">
    <source>
        <dbReference type="Proteomes" id="UP000824998"/>
    </source>
</evidence>
<accession>A0A9P8CBE6</accession>
<dbReference type="InterPro" id="IPR002347">
    <property type="entry name" value="SDR_fam"/>
</dbReference>
<dbReference type="PROSITE" id="PS00061">
    <property type="entry name" value="ADH_SHORT"/>
    <property type="match status" value="1"/>
</dbReference>
<dbReference type="GO" id="GO:0016616">
    <property type="term" value="F:oxidoreductase activity, acting on the CH-OH group of donors, NAD or NADP as acceptor"/>
    <property type="evidence" value="ECO:0007669"/>
    <property type="project" value="UniProtKB-ARBA"/>
</dbReference>
<dbReference type="PANTHER" id="PTHR43008">
    <property type="entry name" value="BENZIL REDUCTASE"/>
    <property type="match status" value="1"/>
</dbReference>
<evidence type="ECO:0000256" key="3">
    <source>
        <dbReference type="ARBA" id="ARBA00023002"/>
    </source>
</evidence>
<protein>
    <submittedName>
        <fullName evidence="4">Short-chain dehydrogenase/reductase</fullName>
    </submittedName>
</protein>
<dbReference type="OrthoDB" id="5307821at2759"/>
<proteinExistence type="inferred from homology"/>
<comment type="caution">
    <text evidence="4">The sequence shown here is derived from an EMBL/GenBank/DDBJ whole genome shotgun (WGS) entry which is preliminary data.</text>
</comment>
<evidence type="ECO:0000256" key="1">
    <source>
        <dbReference type="ARBA" id="ARBA00006484"/>
    </source>
</evidence>
<dbReference type="EMBL" id="MU251361">
    <property type="protein sequence ID" value="KAG9239116.1"/>
    <property type="molecule type" value="Genomic_DNA"/>
</dbReference>
<keyword evidence="5" id="KW-1185">Reference proteome</keyword>
<dbReference type="InterPro" id="IPR020904">
    <property type="entry name" value="Sc_DH/Rdtase_CS"/>
</dbReference>
<organism evidence="4 5">
    <name type="scientific">Amylocarpus encephaloides</name>
    <dbReference type="NCBI Taxonomy" id="45428"/>
    <lineage>
        <taxon>Eukaryota</taxon>
        <taxon>Fungi</taxon>
        <taxon>Dikarya</taxon>
        <taxon>Ascomycota</taxon>
        <taxon>Pezizomycotina</taxon>
        <taxon>Leotiomycetes</taxon>
        <taxon>Helotiales</taxon>
        <taxon>Helotiales incertae sedis</taxon>
        <taxon>Amylocarpus</taxon>
    </lineage>
</organism>
<evidence type="ECO:0000256" key="2">
    <source>
        <dbReference type="ARBA" id="ARBA00022857"/>
    </source>
</evidence>
<dbReference type="AlphaFoldDB" id="A0A9P8CBE6"/>
<dbReference type="PANTHER" id="PTHR43008:SF7">
    <property type="entry name" value="SHORT CHAIN DEHYDROGENASE_REDUCTASE (AFU_ORTHOLOGUE AFUA_2G00830)"/>
    <property type="match status" value="1"/>
</dbReference>
<dbReference type="PRINTS" id="PR00081">
    <property type="entry name" value="GDHRDH"/>
</dbReference>
<reference evidence="4" key="1">
    <citation type="journal article" date="2021" name="IMA Fungus">
        <title>Genomic characterization of three marine fungi, including Emericellopsis atlantica sp. nov. with signatures of a generalist lifestyle and marine biomass degradation.</title>
        <authorList>
            <person name="Hagestad O.C."/>
            <person name="Hou L."/>
            <person name="Andersen J.H."/>
            <person name="Hansen E.H."/>
            <person name="Altermark B."/>
            <person name="Li C."/>
            <person name="Kuhnert E."/>
            <person name="Cox R.J."/>
            <person name="Crous P.W."/>
            <person name="Spatafora J.W."/>
            <person name="Lail K."/>
            <person name="Amirebrahimi M."/>
            <person name="Lipzen A."/>
            <person name="Pangilinan J."/>
            <person name="Andreopoulos W."/>
            <person name="Hayes R.D."/>
            <person name="Ng V."/>
            <person name="Grigoriev I.V."/>
            <person name="Jackson S.A."/>
            <person name="Sutton T.D.S."/>
            <person name="Dobson A.D.W."/>
            <person name="Rama T."/>
        </authorList>
    </citation>
    <scope>NUCLEOTIDE SEQUENCE</scope>
    <source>
        <strain evidence="4">TRa018bII</strain>
    </source>
</reference>